<keyword evidence="1" id="KW-1133">Transmembrane helix</keyword>
<evidence type="ECO:0000313" key="3">
    <source>
        <dbReference type="Proteomes" id="UP000464624"/>
    </source>
</evidence>
<name>A0AAD1M2C2_MYCXE</name>
<keyword evidence="1" id="KW-0472">Membrane</keyword>
<gene>
    <name evidence="2" type="ORF">MYXE_38580</name>
</gene>
<feature type="transmembrane region" description="Helical" evidence="1">
    <location>
        <begin position="21"/>
        <end position="41"/>
    </location>
</feature>
<reference evidence="2 3" key="1">
    <citation type="submission" date="2019-12" db="EMBL/GenBank/DDBJ databases">
        <title>Complete genome sequence of Mycolicibacterium xenopi str. JCM15661T.</title>
        <authorList>
            <person name="Yoshida M."/>
            <person name="Fukano H."/>
            <person name="Asakura T."/>
            <person name="Hoshino Y."/>
        </authorList>
    </citation>
    <scope>NUCLEOTIDE SEQUENCE [LARGE SCALE GENOMIC DNA]</scope>
    <source>
        <strain evidence="2 3">JCM 15661T</strain>
    </source>
</reference>
<keyword evidence="1" id="KW-0812">Transmembrane</keyword>
<dbReference type="AlphaFoldDB" id="A0AAD1M2C2"/>
<dbReference type="RefSeq" id="WP_085193041.1">
    <property type="nucleotide sequence ID" value="NZ_AP022314.1"/>
</dbReference>
<feature type="transmembrane region" description="Helical" evidence="1">
    <location>
        <begin position="47"/>
        <end position="65"/>
    </location>
</feature>
<sequence>MSPSRTSAPLRAFNWLSTNRYGLVLSSVIVLAFTGSEGYNFFRTHNAIHLIFAIFMLVLVINGWVQVYRHRNDPSYPPKLQWVPRDRQ</sequence>
<dbReference type="KEGG" id="mxe:MYXE_38580"/>
<proteinExistence type="predicted"/>
<dbReference type="Proteomes" id="UP000464624">
    <property type="component" value="Chromosome"/>
</dbReference>
<evidence type="ECO:0008006" key="4">
    <source>
        <dbReference type="Google" id="ProtNLM"/>
    </source>
</evidence>
<accession>A0AAD1M2C2</accession>
<organism evidence="2 3">
    <name type="scientific">Mycobacterium xenopi</name>
    <dbReference type="NCBI Taxonomy" id="1789"/>
    <lineage>
        <taxon>Bacteria</taxon>
        <taxon>Bacillati</taxon>
        <taxon>Actinomycetota</taxon>
        <taxon>Actinomycetes</taxon>
        <taxon>Mycobacteriales</taxon>
        <taxon>Mycobacteriaceae</taxon>
        <taxon>Mycobacterium</taxon>
    </lineage>
</organism>
<evidence type="ECO:0000313" key="2">
    <source>
        <dbReference type="EMBL" id="BBU24068.1"/>
    </source>
</evidence>
<protein>
    <recommendedName>
        <fullName evidence="4">Transmembrane protein</fullName>
    </recommendedName>
</protein>
<dbReference type="EMBL" id="AP022314">
    <property type="protein sequence ID" value="BBU24068.1"/>
    <property type="molecule type" value="Genomic_DNA"/>
</dbReference>
<evidence type="ECO:0000256" key="1">
    <source>
        <dbReference type="SAM" id="Phobius"/>
    </source>
</evidence>